<dbReference type="OrthoDB" id="10305299at2759"/>
<sequence length="81" mass="9162">MSAPPTTGNPKHEILCEDLSKSLQNLKLDGQIENAKDTSGFWSQIPVEAEYPYGLLDSCMKGEYHHVKKYLQETKNPELLL</sequence>
<dbReference type="EMBL" id="KB445584">
    <property type="protein sequence ID" value="EMD86651.1"/>
    <property type="molecule type" value="Genomic_DNA"/>
</dbReference>
<dbReference type="Proteomes" id="UP000016936">
    <property type="component" value="Unassembled WGS sequence"/>
</dbReference>
<feature type="non-terminal residue" evidence="1">
    <location>
        <position position="81"/>
    </location>
</feature>
<accession>M2TY18</accession>
<proteinExistence type="predicted"/>
<keyword evidence="2" id="KW-1185">Reference proteome</keyword>
<organism evidence="1 2">
    <name type="scientific">Cochliobolus heterostrophus (strain C5 / ATCC 48332 / race O)</name>
    <name type="common">Southern corn leaf blight fungus</name>
    <name type="synonym">Bipolaris maydis</name>
    <dbReference type="NCBI Taxonomy" id="701091"/>
    <lineage>
        <taxon>Eukaryota</taxon>
        <taxon>Fungi</taxon>
        <taxon>Dikarya</taxon>
        <taxon>Ascomycota</taxon>
        <taxon>Pezizomycotina</taxon>
        <taxon>Dothideomycetes</taxon>
        <taxon>Pleosporomycetidae</taxon>
        <taxon>Pleosporales</taxon>
        <taxon>Pleosporineae</taxon>
        <taxon>Pleosporaceae</taxon>
        <taxon>Bipolaris</taxon>
    </lineage>
</organism>
<protein>
    <submittedName>
        <fullName evidence="1">Uncharacterized protein</fullName>
    </submittedName>
</protein>
<evidence type="ECO:0000313" key="1">
    <source>
        <dbReference type="EMBL" id="EMD86651.1"/>
    </source>
</evidence>
<dbReference type="AlphaFoldDB" id="M2TY18"/>
<reference evidence="1 2" key="1">
    <citation type="journal article" date="2012" name="PLoS Pathog.">
        <title>Diverse lifestyles and strategies of plant pathogenesis encoded in the genomes of eighteen Dothideomycetes fungi.</title>
        <authorList>
            <person name="Ohm R.A."/>
            <person name="Feau N."/>
            <person name="Henrissat B."/>
            <person name="Schoch C.L."/>
            <person name="Horwitz B.A."/>
            <person name="Barry K.W."/>
            <person name="Condon B.J."/>
            <person name="Copeland A.C."/>
            <person name="Dhillon B."/>
            <person name="Glaser F."/>
            <person name="Hesse C.N."/>
            <person name="Kosti I."/>
            <person name="LaButti K."/>
            <person name="Lindquist E.A."/>
            <person name="Lucas S."/>
            <person name="Salamov A.A."/>
            <person name="Bradshaw R.E."/>
            <person name="Ciuffetti L."/>
            <person name="Hamelin R.C."/>
            <person name="Kema G.H.J."/>
            <person name="Lawrence C."/>
            <person name="Scott J.A."/>
            <person name="Spatafora J.W."/>
            <person name="Turgeon B.G."/>
            <person name="de Wit P.J.G.M."/>
            <person name="Zhong S."/>
            <person name="Goodwin S.B."/>
            <person name="Grigoriev I.V."/>
        </authorList>
    </citation>
    <scope>NUCLEOTIDE SEQUENCE [LARGE SCALE GENOMIC DNA]</scope>
    <source>
        <strain evidence="2">C5 / ATCC 48332 / race O</strain>
    </source>
</reference>
<gene>
    <name evidence="1" type="ORF">COCHEDRAFT_1023856</name>
</gene>
<dbReference type="HOGENOM" id="CLU_2580186_0_0_1"/>
<reference evidence="2" key="2">
    <citation type="journal article" date="2013" name="PLoS Genet.">
        <title>Comparative genome structure, secondary metabolite, and effector coding capacity across Cochliobolus pathogens.</title>
        <authorList>
            <person name="Condon B.J."/>
            <person name="Leng Y."/>
            <person name="Wu D."/>
            <person name="Bushley K.E."/>
            <person name="Ohm R.A."/>
            <person name="Otillar R."/>
            <person name="Martin J."/>
            <person name="Schackwitz W."/>
            <person name="Grimwood J."/>
            <person name="MohdZainudin N."/>
            <person name="Xue C."/>
            <person name="Wang R."/>
            <person name="Manning V.A."/>
            <person name="Dhillon B."/>
            <person name="Tu Z.J."/>
            <person name="Steffenson B.J."/>
            <person name="Salamov A."/>
            <person name="Sun H."/>
            <person name="Lowry S."/>
            <person name="LaButti K."/>
            <person name="Han J."/>
            <person name="Copeland A."/>
            <person name="Lindquist E."/>
            <person name="Barry K."/>
            <person name="Schmutz J."/>
            <person name="Baker S.E."/>
            <person name="Ciuffetti L.M."/>
            <person name="Grigoriev I.V."/>
            <person name="Zhong S."/>
            <person name="Turgeon B.G."/>
        </authorList>
    </citation>
    <scope>NUCLEOTIDE SEQUENCE [LARGE SCALE GENOMIC DNA]</scope>
    <source>
        <strain evidence="2">C5 / ATCC 48332 / race O</strain>
    </source>
</reference>
<name>M2TY18_COCH5</name>
<evidence type="ECO:0000313" key="2">
    <source>
        <dbReference type="Proteomes" id="UP000016936"/>
    </source>
</evidence>